<protein>
    <submittedName>
        <fullName evidence="2">Uncharacterized protein</fullName>
    </submittedName>
</protein>
<dbReference type="EMBL" id="CAMPGE010002094">
    <property type="protein sequence ID" value="CAI2360900.1"/>
    <property type="molecule type" value="Genomic_DNA"/>
</dbReference>
<evidence type="ECO:0000313" key="3">
    <source>
        <dbReference type="Proteomes" id="UP001295684"/>
    </source>
</evidence>
<evidence type="ECO:0000313" key="2">
    <source>
        <dbReference type="EMBL" id="CAI2360900.1"/>
    </source>
</evidence>
<feature type="compositionally biased region" description="Basic and acidic residues" evidence="1">
    <location>
        <begin position="28"/>
        <end position="59"/>
    </location>
</feature>
<feature type="region of interest" description="Disordered" evidence="1">
    <location>
        <begin position="470"/>
        <end position="507"/>
    </location>
</feature>
<reference evidence="2" key="1">
    <citation type="submission" date="2023-07" db="EMBL/GenBank/DDBJ databases">
        <authorList>
            <consortium name="AG Swart"/>
            <person name="Singh M."/>
            <person name="Singh A."/>
            <person name="Seah K."/>
            <person name="Emmerich C."/>
        </authorList>
    </citation>
    <scope>NUCLEOTIDE SEQUENCE</scope>
    <source>
        <strain evidence="2">DP1</strain>
    </source>
</reference>
<feature type="compositionally biased region" description="Basic and acidic residues" evidence="1">
    <location>
        <begin position="156"/>
        <end position="167"/>
    </location>
</feature>
<feature type="region of interest" description="Disordered" evidence="1">
    <location>
        <begin position="296"/>
        <end position="322"/>
    </location>
</feature>
<feature type="compositionally biased region" description="Polar residues" evidence="1">
    <location>
        <begin position="60"/>
        <end position="73"/>
    </location>
</feature>
<feature type="compositionally biased region" description="Acidic residues" evidence="1">
    <location>
        <begin position="15"/>
        <end position="27"/>
    </location>
</feature>
<feature type="compositionally biased region" description="Basic and acidic residues" evidence="1">
    <location>
        <begin position="78"/>
        <end position="88"/>
    </location>
</feature>
<organism evidence="2 3">
    <name type="scientific">Euplotes crassus</name>
    <dbReference type="NCBI Taxonomy" id="5936"/>
    <lineage>
        <taxon>Eukaryota</taxon>
        <taxon>Sar</taxon>
        <taxon>Alveolata</taxon>
        <taxon>Ciliophora</taxon>
        <taxon>Intramacronucleata</taxon>
        <taxon>Spirotrichea</taxon>
        <taxon>Hypotrichia</taxon>
        <taxon>Euplotida</taxon>
        <taxon>Euplotidae</taxon>
        <taxon>Moneuplotes</taxon>
    </lineage>
</organism>
<proteinExistence type="predicted"/>
<dbReference type="Proteomes" id="UP001295684">
    <property type="component" value="Unassembled WGS sequence"/>
</dbReference>
<feature type="compositionally biased region" description="Basic and acidic residues" evidence="1">
    <location>
        <begin position="296"/>
        <end position="311"/>
    </location>
</feature>
<dbReference type="AlphaFoldDB" id="A0AAD1X821"/>
<accession>A0AAD1X821</accession>
<sequence>MSDQEKKDVNKHQDELDEAQDLEDSQDASERSSEAREELSGKTVDEDAKENLEKDEGKYQNDTPLEDNNVNTLEQDEDKSLKVEKREEEGEEENESTNSLTKESKKNDLEHEEEPEIQEKENQNTMNDPAPQSKILPEDPNEDTLISTLKVQLAQEQKKSTKLQREKEMLKSNYEEEIAKLQETLNSTVSELNKSQSKNRKLEIKLYNIEVERTKQGESFPTEEKLSDNKKAHYETMKRDMTKLIGFKNELESVVEQQNTELEQKSEDLRLLSNELSEKEQEIAQMTEYISNLEKHNKESQQKISKNDSKFKRSKKGKSNGATEIMRQQEEEIEMLKSMVTGGKKELQTKMHNIKILKRKLHNLEKINKLHLSKHSDVQSIISGGYGRNKDPFSRYEEVPSGNENAGCYNSPDKGIEEVRKDLEETGKFINEKTAHFGNTMEPKKDFKISKQSILKNSSFIQQTPKSNLLKSSKFKSKRGDQNRNSVQRAPVPGLEGTPTIAMSDPFDSRVKQGYDQYCINLSSPGYKNNSYGMSHVLASSSSAIELPSIKKRGF</sequence>
<feature type="compositionally biased region" description="Basic and acidic residues" evidence="1">
    <location>
        <begin position="1"/>
        <end position="14"/>
    </location>
</feature>
<evidence type="ECO:0000256" key="1">
    <source>
        <dbReference type="SAM" id="MobiDB-lite"/>
    </source>
</evidence>
<name>A0AAD1X821_EUPCR</name>
<feature type="region of interest" description="Disordered" evidence="1">
    <location>
        <begin position="1"/>
        <end position="167"/>
    </location>
</feature>
<comment type="caution">
    <text evidence="2">The sequence shown here is derived from an EMBL/GenBank/DDBJ whole genome shotgun (WGS) entry which is preliminary data.</text>
</comment>
<gene>
    <name evidence="2" type="ORF">ECRASSUSDP1_LOCUS2208</name>
</gene>
<keyword evidence="3" id="KW-1185">Reference proteome</keyword>